<evidence type="ECO:0000313" key="1">
    <source>
        <dbReference type="EMBL" id="KKO07272.1"/>
    </source>
</evidence>
<gene>
    <name evidence="1" type="ORF">LCGC14_0058400</name>
</gene>
<protein>
    <recommendedName>
        <fullName evidence="2">Fis family transcriptional regulator</fullName>
    </recommendedName>
</protein>
<evidence type="ECO:0008006" key="2">
    <source>
        <dbReference type="Google" id="ProtNLM"/>
    </source>
</evidence>
<name>A0A0F9Y5U3_9ZZZZ</name>
<sequence>MIAKRERGKLERQLVASLTDACEQAKAEVAGFVWLTHCVDYQHFPESLVVIWVFDTDAHLASALKGNAKQRLHDFTANALAEAGVTLDSVTHHIDFDSEQACQRTHGGDWQRRLRSRGARH</sequence>
<dbReference type="EMBL" id="LAZR01000013">
    <property type="protein sequence ID" value="KKO07272.1"/>
    <property type="molecule type" value="Genomic_DNA"/>
</dbReference>
<dbReference type="AlphaFoldDB" id="A0A0F9Y5U3"/>
<accession>A0A0F9Y5U3</accession>
<proteinExistence type="predicted"/>
<organism evidence="1">
    <name type="scientific">marine sediment metagenome</name>
    <dbReference type="NCBI Taxonomy" id="412755"/>
    <lineage>
        <taxon>unclassified sequences</taxon>
        <taxon>metagenomes</taxon>
        <taxon>ecological metagenomes</taxon>
    </lineage>
</organism>
<comment type="caution">
    <text evidence="1">The sequence shown here is derived from an EMBL/GenBank/DDBJ whole genome shotgun (WGS) entry which is preliminary data.</text>
</comment>
<reference evidence="1" key="1">
    <citation type="journal article" date="2015" name="Nature">
        <title>Complex archaea that bridge the gap between prokaryotes and eukaryotes.</title>
        <authorList>
            <person name="Spang A."/>
            <person name="Saw J.H."/>
            <person name="Jorgensen S.L."/>
            <person name="Zaremba-Niedzwiedzka K."/>
            <person name="Martijn J."/>
            <person name="Lind A.E."/>
            <person name="van Eijk R."/>
            <person name="Schleper C."/>
            <person name="Guy L."/>
            <person name="Ettema T.J."/>
        </authorList>
    </citation>
    <scope>NUCLEOTIDE SEQUENCE</scope>
</reference>